<dbReference type="EMBL" id="JARZAK010000013">
    <property type="protein sequence ID" value="MDY7259581.1"/>
    <property type="molecule type" value="Genomic_DNA"/>
</dbReference>
<evidence type="ECO:0008006" key="3">
    <source>
        <dbReference type="Google" id="ProtNLM"/>
    </source>
</evidence>
<dbReference type="Proteomes" id="UP001292913">
    <property type="component" value="Unassembled WGS sequence"/>
</dbReference>
<evidence type="ECO:0000313" key="1">
    <source>
        <dbReference type="EMBL" id="MDY7259581.1"/>
    </source>
</evidence>
<name>A0ABU5HTZ2_9BACE</name>
<protein>
    <recommendedName>
        <fullName evidence="3">DNA-binding protein</fullName>
    </recommendedName>
</protein>
<organism evidence="1 2">
    <name type="scientific">Bacteroides vicugnae</name>
    <dbReference type="NCBI Taxonomy" id="3037989"/>
    <lineage>
        <taxon>Bacteria</taxon>
        <taxon>Pseudomonadati</taxon>
        <taxon>Bacteroidota</taxon>
        <taxon>Bacteroidia</taxon>
        <taxon>Bacteroidales</taxon>
        <taxon>Bacteroidaceae</taxon>
        <taxon>Bacteroides</taxon>
    </lineage>
</organism>
<comment type="caution">
    <text evidence="1">The sequence shown here is derived from an EMBL/GenBank/DDBJ whole genome shotgun (WGS) entry which is preliminary data.</text>
</comment>
<proteinExistence type="predicted"/>
<dbReference type="RefSeq" id="WP_195648846.1">
    <property type="nucleotide sequence ID" value="NZ_JARZAK010000013.1"/>
</dbReference>
<sequence length="149" mass="17716">MSKWISVEEAAVKYGINKEVIWLWAEMKRFPMSYEGAITAVDEESLEGFLHQNKDRITAEYIDTLEELCIGKTKICLLYAEIIGYQDKELLNQREQIARMKEIQTVIKRQNSRLRDCEKVFTEYEENFSSCWIGRICANLRRLIRLIRR</sequence>
<reference evidence="1 2" key="1">
    <citation type="submission" date="2023-04" db="EMBL/GenBank/DDBJ databases">
        <title>Bacteroides pacosi sp. nov., isolated from the fecal material of an alpaca.</title>
        <authorList>
            <person name="Miller S."/>
            <person name="Hendry M."/>
            <person name="King J."/>
            <person name="Sankaranarayanan K."/>
            <person name="Lawson P.A."/>
        </authorList>
    </citation>
    <scope>NUCLEOTIDE SEQUENCE [LARGE SCALE GENOMIC DNA]</scope>
    <source>
        <strain evidence="1 2">A2-P53</strain>
    </source>
</reference>
<keyword evidence="2" id="KW-1185">Reference proteome</keyword>
<evidence type="ECO:0000313" key="2">
    <source>
        <dbReference type="Proteomes" id="UP001292913"/>
    </source>
</evidence>
<accession>A0ABU5HTZ2</accession>
<gene>
    <name evidence="1" type="ORF">QHG74_17880</name>
</gene>